<protein>
    <recommendedName>
        <fullName evidence="1">glutathione transferase</fullName>
        <ecNumber evidence="1">2.5.1.18</ecNumber>
    </recommendedName>
    <alternativeName>
        <fullName evidence="5">GST class-sigma</fullName>
    </alternativeName>
</protein>
<dbReference type="SFLD" id="SFLDG00363">
    <property type="entry name" value="AMPS_(cytGST):_Alpha-__Mu-__Pi"/>
    <property type="match status" value="1"/>
</dbReference>
<feature type="domain" description="GST C-terminal" evidence="8">
    <location>
        <begin position="83"/>
        <end position="209"/>
    </location>
</feature>
<evidence type="ECO:0000313" key="11">
    <source>
        <dbReference type="Proteomes" id="UP000483820"/>
    </source>
</evidence>
<dbReference type="SUPFAM" id="SSF52833">
    <property type="entry name" value="Thioredoxin-like"/>
    <property type="match status" value="1"/>
</dbReference>
<keyword evidence="2" id="KW-0808">Transferase</keyword>
<evidence type="ECO:0000256" key="3">
    <source>
        <dbReference type="ARBA" id="ARBA00038317"/>
    </source>
</evidence>
<dbReference type="InterPro" id="IPR004046">
    <property type="entry name" value="GST_C"/>
</dbReference>
<dbReference type="KEGG" id="crq:GCK72_019898"/>
<dbReference type="InterPro" id="IPR040079">
    <property type="entry name" value="Glutathione_S-Trfase"/>
</dbReference>
<dbReference type="GO" id="GO:0006749">
    <property type="term" value="P:glutathione metabolic process"/>
    <property type="evidence" value="ECO:0007669"/>
    <property type="project" value="TreeGrafter"/>
</dbReference>
<dbReference type="InterPro" id="IPR036282">
    <property type="entry name" value="Glutathione-S-Trfase_C_sf"/>
</dbReference>
<evidence type="ECO:0000256" key="6">
    <source>
        <dbReference type="PROSITE-ProRule" id="PRU01005"/>
    </source>
</evidence>
<dbReference type="GO" id="GO:0004364">
    <property type="term" value="F:glutathione transferase activity"/>
    <property type="evidence" value="ECO:0007669"/>
    <property type="project" value="UniProtKB-EC"/>
</dbReference>
<sequence length="473" mass="51585">MVSYKLTYFDGRGAGEICRQIFAFAEKKYEDNRLSDEEWAKFKATGKSPYNQLPLLEVDGKPLAQSHAMARYLAREFGINGKTHWEEAQVNSLADQFKDYYSEARPYLAVKLGYTEGDADELYKTVYLPAFKKHYGFLSNALKASGKGFMVGDSLTWIDLLVAQHSADLLAREGEGLFKDVPEMKTHSQDIQAIPQIKKWIEKRPVSDCSLVLVTQSSSPNRSAEMIALLSVILAFLAPQASAVIGGDLNCTSYNGTAFVWTPAATACSNVISDSSCAILYPAPVVADGYPSPGRDQQRPLACYTTATATPAGIVQDMKKAAMDNCPRTCGLCCQTNSYNCPNVAFPRLNCNTITQSQCLSLTWRPIIAVDCPSACGFCNQGGCVDAIMDCANDVRICTATGLETFVATYCQRTCGKCASSTTTRTITTGTCSSYIADSSTNCRAWSLNGFCTNTFYTAAQRRSFCATTCRIC</sequence>
<evidence type="ECO:0000313" key="10">
    <source>
        <dbReference type="EMBL" id="KAF1753342.1"/>
    </source>
</evidence>
<dbReference type="GeneID" id="9820749"/>
<dbReference type="InterPro" id="IPR004045">
    <property type="entry name" value="Glutathione_S-Trfase_N"/>
</dbReference>
<reference evidence="10 11" key="1">
    <citation type="submission" date="2019-12" db="EMBL/GenBank/DDBJ databases">
        <title>Chromosome-level assembly of the Caenorhabditis remanei genome.</title>
        <authorList>
            <person name="Teterina A.A."/>
            <person name="Willis J.H."/>
            <person name="Phillips P.C."/>
        </authorList>
    </citation>
    <scope>NUCLEOTIDE SEQUENCE [LARGE SCALE GENOMIC DNA]</scope>
    <source>
        <strain evidence="10 11">PX506</strain>
        <tissue evidence="10">Whole organism</tissue>
    </source>
</reference>
<feature type="domain" description="GST N-terminal" evidence="7">
    <location>
        <begin position="2"/>
        <end position="81"/>
    </location>
</feature>
<dbReference type="EMBL" id="WUAV01000005">
    <property type="protein sequence ID" value="KAF1753342.1"/>
    <property type="molecule type" value="Genomic_DNA"/>
</dbReference>
<dbReference type="GO" id="GO:0005737">
    <property type="term" value="C:cytoplasm"/>
    <property type="evidence" value="ECO:0007669"/>
    <property type="project" value="UniProtKB-ARBA"/>
</dbReference>
<proteinExistence type="inferred from homology"/>
<dbReference type="GO" id="GO:0004602">
    <property type="term" value="F:glutathione peroxidase activity"/>
    <property type="evidence" value="ECO:0007669"/>
    <property type="project" value="UniProtKB-ARBA"/>
</dbReference>
<dbReference type="SMART" id="SM00254">
    <property type="entry name" value="ShKT"/>
    <property type="match status" value="4"/>
</dbReference>
<dbReference type="InterPro" id="IPR036249">
    <property type="entry name" value="Thioredoxin-like_sf"/>
</dbReference>
<name>A0A6A5GFT1_CAERE</name>
<evidence type="ECO:0000259" key="7">
    <source>
        <dbReference type="PROSITE" id="PS50404"/>
    </source>
</evidence>
<dbReference type="PROSITE" id="PS50405">
    <property type="entry name" value="GST_CTER"/>
    <property type="match status" value="1"/>
</dbReference>
<gene>
    <name evidence="10" type="ORF">GCK72_019898</name>
</gene>
<evidence type="ECO:0000256" key="5">
    <source>
        <dbReference type="ARBA" id="ARBA00078118"/>
    </source>
</evidence>
<dbReference type="CDD" id="cd03192">
    <property type="entry name" value="GST_C_Sigma_like"/>
    <property type="match status" value="1"/>
</dbReference>
<organism evidence="10 11">
    <name type="scientific">Caenorhabditis remanei</name>
    <name type="common">Caenorhabditis vulgaris</name>
    <dbReference type="NCBI Taxonomy" id="31234"/>
    <lineage>
        <taxon>Eukaryota</taxon>
        <taxon>Metazoa</taxon>
        <taxon>Ecdysozoa</taxon>
        <taxon>Nematoda</taxon>
        <taxon>Chromadorea</taxon>
        <taxon>Rhabditida</taxon>
        <taxon>Rhabditina</taxon>
        <taxon>Rhabditomorpha</taxon>
        <taxon>Rhabditoidea</taxon>
        <taxon>Rhabditidae</taxon>
        <taxon>Peloderinae</taxon>
        <taxon>Caenorhabditis</taxon>
    </lineage>
</organism>
<dbReference type="FunFam" id="1.20.1050.10:FF:000031">
    <property type="entry name" value="Glutathione S-Transferase"/>
    <property type="match status" value="1"/>
</dbReference>
<dbReference type="Gene3D" id="3.40.30.10">
    <property type="entry name" value="Glutaredoxin"/>
    <property type="match status" value="1"/>
</dbReference>
<dbReference type="InterPro" id="IPR050213">
    <property type="entry name" value="GST_superfamily"/>
</dbReference>
<comment type="caution">
    <text evidence="10">The sequence shown here is derived from an EMBL/GenBank/DDBJ whole genome shotgun (WGS) entry which is preliminary data.</text>
</comment>
<dbReference type="EC" id="2.5.1.18" evidence="1"/>
<dbReference type="CTD" id="9820749"/>
<dbReference type="PROSITE" id="PS51670">
    <property type="entry name" value="SHKT"/>
    <property type="match status" value="1"/>
</dbReference>
<dbReference type="AlphaFoldDB" id="A0A6A5GFT1"/>
<feature type="domain" description="ShKT" evidence="9">
    <location>
        <begin position="432"/>
        <end position="473"/>
    </location>
</feature>
<dbReference type="Pfam" id="PF14497">
    <property type="entry name" value="GST_C_3"/>
    <property type="match status" value="1"/>
</dbReference>
<dbReference type="SFLD" id="SFLDS00019">
    <property type="entry name" value="Glutathione_Transferase_(cytos"/>
    <property type="match status" value="1"/>
</dbReference>
<dbReference type="PANTHER" id="PTHR11571:SF132">
    <property type="entry name" value="GLUTATHIONE TRANSFERASE-RELATED"/>
    <property type="match status" value="1"/>
</dbReference>
<evidence type="ECO:0000256" key="4">
    <source>
        <dbReference type="ARBA" id="ARBA00047960"/>
    </source>
</evidence>
<dbReference type="InterPro" id="IPR010987">
    <property type="entry name" value="Glutathione-S-Trfase_C-like"/>
</dbReference>
<dbReference type="SUPFAM" id="SSF47616">
    <property type="entry name" value="GST C-terminal domain-like"/>
    <property type="match status" value="1"/>
</dbReference>
<dbReference type="RefSeq" id="XP_003116093.2">
    <property type="nucleotide sequence ID" value="XM_003116045.2"/>
</dbReference>
<dbReference type="CDD" id="cd03039">
    <property type="entry name" value="GST_N_Sigma_like"/>
    <property type="match status" value="1"/>
</dbReference>
<dbReference type="SFLD" id="SFLDG01205">
    <property type="entry name" value="AMPS.1"/>
    <property type="match status" value="1"/>
</dbReference>
<dbReference type="Pfam" id="PF01549">
    <property type="entry name" value="ShK"/>
    <property type="match status" value="4"/>
</dbReference>
<comment type="catalytic activity">
    <reaction evidence="4">
        <text>RX + glutathione = an S-substituted glutathione + a halide anion + H(+)</text>
        <dbReference type="Rhea" id="RHEA:16437"/>
        <dbReference type="ChEBI" id="CHEBI:15378"/>
        <dbReference type="ChEBI" id="CHEBI:16042"/>
        <dbReference type="ChEBI" id="CHEBI:17792"/>
        <dbReference type="ChEBI" id="CHEBI:57925"/>
        <dbReference type="ChEBI" id="CHEBI:90779"/>
        <dbReference type="EC" id="2.5.1.18"/>
    </reaction>
</comment>
<evidence type="ECO:0000259" key="9">
    <source>
        <dbReference type="PROSITE" id="PS51670"/>
    </source>
</evidence>
<evidence type="ECO:0000256" key="2">
    <source>
        <dbReference type="ARBA" id="ARBA00022679"/>
    </source>
</evidence>
<dbReference type="FunFam" id="3.40.30.10:FF:000035">
    <property type="entry name" value="hematopoietic prostaglandin D synthase"/>
    <property type="match status" value="1"/>
</dbReference>
<accession>A0A6A5GFT1</accession>
<evidence type="ECO:0000259" key="8">
    <source>
        <dbReference type="PROSITE" id="PS50405"/>
    </source>
</evidence>
<dbReference type="PROSITE" id="PS50404">
    <property type="entry name" value="GST_NTER"/>
    <property type="match status" value="1"/>
</dbReference>
<dbReference type="Gene3D" id="1.20.1050.10">
    <property type="match status" value="1"/>
</dbReference>
<evidence type="ECO:0000256" key="1">
    <source>
        <dbReference type="ARBA" id="ARBA00012452"/>
    </source>
</evidence>
<dbReference type="Pfam" id="PF02798">
    <property type="entry name" value="GST_N"/>
    <property type="match status" value="1"/>
</dbReference>
<dbReference type="Proteomes" id="UP000483820">
    <property type="component" value="Chromosome V"/>
</dbReference>
<dbReference type="PANTHER" id="PTHR11571">
    <property type="entry name" value="GLUTATHIONE S-TRANSFERASE"/>
    <property type="match status" value="1"/>
</dbReference>
<comment type="similarity">
    <text evidence="3">Belongs to the GST superfamily. Sigma family.</text>
</comment>
<dbReference type="InterPro" id="IPR003582">
    <property type="entry name" value="ShKT_dom"/>
</dbReference>
<comment type="caution">
    <text evidence="6">Lacks conserved residue(s) required for the propagation of feature annotation.</text>
</comment>